<evidence type="ECO:0000256" key="2">
    <source>
        <dbReference type="SAM" id="SignalP"/>
    </source>
</evidence>
<evidence type="ECO:0000313" key="3">
    <source>
        <dbReference type="EMBL" id="AEE97700.1"/>
    </source>
</evidence>
<organism evidence="3 4">
    <name type="scientific">Mahella australiensis (strain DSM 15567 / CIP 107919 / 50-1 BON)</name>
    <dbReference type="NCBI Taxonomy" id="697281"/>
    <lineage>
        <taxon>Bacteria</taxon>
        <taxon>Bacillati</taxon>
        <taxon>Bacillota</taxon>
        <taxon>Clostridia</taxon>
        <taxon>Thermoanaerobacterales</taxon>
        <taxon>Thermoanaerobacterales Family IV. Incertae Sedis</taxon>
        <taxon>Mahella</taxon>
    </lineage>
</organism>
<feature type="compositionally biased region" description="Basic and acidic residues" evidence="1">
    <location>
        <begin position="433"/>
        <end position="462"/>
    </location>
</feature>
<dbReference type="KEGG" id="mas:Mahau_2554"/>
<keyword evidence="2" id="KW-0732">Signal</keyword>
<feature type="region of interest" description="Disordered" evidence="1">
    <location>
        <begin position="233"/>
        <end position="301"/>
    </location>
</feature>
<feature type="signal peptide" evidence="2">
    <location>
        <begin position="1"/>
        <end position="25"/>
    </location>
</feature>
<keyword evidence="4" id="KW-1185">Reference proteome</keyword>
<gene>
    <name evidence="3" type="ordered locus">Mahau_2554</name>
</gene>
<feature type="compositionally biased region" description="Polar residues" evidence="1">
    <location>
        <begin position="270"/>
        <end position="279"/>
    </location>
</feature>
<evidence type="ECO:0000256" key="1">
    <source>
        <dbReference type="SAM" id="MobiDB-lite"/>
    </source>
</evidence>
<dbReference type="RefSeq" id="WP_013782123.1">
    <property type="nucleotide sequence ID" value="NC_015520.1"/>
</dbReference>
<dbReference type="HOGENOM" id="CLU_558720_0_0_9"/>
<proteinExistence type="predicted"/>
<protein>
    <submittedName>
        <fullName evidence="3">Uncharacterized protein</fullName>
    </submittedName>
</protein>
<sequence>MKKVFSSLIIAALLVGLFGGVSASAASSTLAKWNANGCQYFIFNLDSDVKIPFNIKSLVKYKTLDGFNNVAYLEDARYGELSGSAGKAYDVIVTNRVRKYSGDSENVSIEMYYNINWTAADGEHVYDVTVTLLSFIPSKAIWGIYVSKALQKFNLSTIYEATLSPYDKWNVACNRMSDYFKAVKAYPLYKAANQAPDNVNIAAVYNIKTHRVEVYGVVNNKLTMNEDLTQHPEKIPAWIRANTPTTSKPVTEPKKESDDKTPVQDKTPAQDKTSAQQDVKSSSSSKSTTSNGSKSTANGSKLVTDSVQDTVKETDPVVVLVLDMLKQLTHEVLPLPNGEKGARIKYDFGEYSKLKKQYFISYTEVPINDDINNADWKDFNSDCTIDYTKLGYVYTYIRILIDTDKWYIHTYSFNVPEKVYTFDSEDKQEDTEVSTKTESKIDESDLGDDKAEIENDKVDTKSSDTEKSWFEQVTEVLLLMVNYVFSFS</sequence>
<feature type="region of interest" description="Disordered" evidence="1">
    <location>
        <begin position="424"/>
        <end position="462"/>
    </location>
</feature>
<accession>F3ZY04</accession>
<dbReference type="Proteomes" id="UP000008457">
    <property type="component" value="Chromosome"/>
</dbReference>
<feature type="chain" id="PRO_5003304024" evidence="2">
    <location>
        <begin position="26"/>
        <end position="488"/>
    </location>
</feature>
<dbReference type="AlphaFoldDB" id="F3ZY04"/>
<dbReference type="EMBL" id="CP002360">
    <property type="protein sequence ID" value="AEE97700.1"/>
    <property type="molecule type" value="Genomic_DNA"/>
</dbReference>
<feature type="compositionally biased region" description="Low complexity" evidence="1">
    <location>
        <begin position="280"/>
        <end position="301"/>
    </location>
</feature>
<evidence type="ECO:0000313" key="4">
    <source>
        <dbReference type="Proteomes" id="UP000008457"/>
    </source>
</evidence>
<feature type="compositionally biased region" description="Basic and acidic residues" evidence="1">
    <location>
        <begin position="251"/>
        <end position="263"/>
    </location>
</feature>
<reference evidence="4" key="1">
    <citation type="submission" date="2010-11" db="EMBL/GenBank/DDBJ databases">
        <title>The complete genome of Mahella australiensis DSM 15567.</title>
        <authorList>
            <consortium name="US DOE Joint Genome Institute (JGI-PGF)"/>
            <person name="Lucas S."/>
            <person name="Copeland A."/>
            <person name="Lapidus A."/>
            <person name="Bruce D."/>
            <person name="Goodwin L."/>
            <person name="Pitluck S."/>
            <person name="Kyrpides N."/>
            <person name="Mavromatis K."/>
            <person name="Pagani I."/>
            <person name="Ivanova N."/>
            <person name="Teshima H."/>
            <person name="Brettin T."/>
            <person name="Detter J.C."/>
            <person name="Han C."/>
            <person name="Tapia R."/>
            <person name="Land M."/>
            <person name="Hauser L."/>
            <person name="Markowitz V."/>
            <person name="Cheng J.-F."/>
            <person name="Hugenholtz P."/>
            <person name="Woyke T."/>
            <person name="Wu D."/>
            <person name="Spring S."/>
            <person name="Pukall R."/>
            <person name="Steenblock K."/>
            <person name="Schneider S."/>
            <person name="Klenk H.-P."/>
            <person name="Eisen J.A."/>
        </authorList>
    </citation>
    <scope>NUCLEOTIDE SEQUENCE [LARGE SCALE GENOMIC DNA]</scope>
    <source>
        <strain evidence="4">DSM 15567 / CIP 107919 / 50-1 BON</strain>
    </source>
</reference>
<name>F3ZY04_MAHA5</name>
<reference evidence="3 4" key="2">
    <citation type="journal article" date="2011" name="Stand. Genomic Sci.">
        <title>Complete genome sequence of Mahella australiensis type strain (50-1 BON).</title>
        <authorList>
            <person name="Sikorski J."/>
            <person name="Teshima H."/>
            <person name="Nolan M."/>
            <person name="Lucas S."/>
            <person name="Hammon N."/>
            <person name="Deshpande S."/>
            <person name="Cheng J.F."/>
            <person name="Pitluck S."/>
            <person name="Liolios K."/>
            <person name="Pagani I."/>
            <person name="Ivanova N."/>
            <person name="Huntemann M."/>
            <person name="Mavromatis K."/>
            <person name="Ovchinikova G."/>
            <person name="Pati A."/>
            <person name="Tapia R."/>
            <person name="Han C."/>
            <person name="Goodwin L."/>
            <person name="Chen A."/>
            <person name="Palaniappan K."/>
            <person name="Land M."/>
            <person name="Hauser L."/>
            <person name="Ngatchou-Djao O.D."/>
            <person name="Rohde M."/>
            <person name="Pukall R."/>
            <person name="Spring S."/>
            <person name="Abt B."/>
            <person name="Goker M."/>
            <person name="Detter J.C."/>
            <person name="Woyke T."/>
            <person name="Bristow J."/>
            <person name="Markowitz V."/>
            <person name="Hugenholtz P."/>
            <person name="Eisen J.A."/>
            <person name="Kyrpides N.C."/>
            <person name="Klenk H.P."/>
            <person name="Lapidus A."/>
        </authorList>
    </citation>
    <scope>NUCLEOTIDE SEQUENCE [LARGE SCALE GENOMIC DNA]</scope>
    <source>
        <strain evidence="4">DSM 15567 / CIP 107919 / 50-1 BON</strain>
    </source>
</reference>